<accession>A0ACB8A7F3</accession>
<name>A0ACB8A7F3_9AGAM</name>
<reference evidence="1" key="1">
    <citation type="journal article" date="2021" name="New Phytol.">
        <title>Evolutionary innovations through gain and loss of genes in the ectomycorrhizal Boletales.</title>
        <authorList>
            <person name="Wu G."/>
            <person name="Miyauchi S."/>
            <person name="Morin E."/>
            <person name="Kuo A."/>
            <person name="Drula E."/>
            <person name="Varga T."/>
            <person name="Kohler A."/>
            <person name="Feng B."/>
            <person name="Cao Y."/>
            <person name="Lipzen A."/>
            <person name="Daum C."/>
            <person name="Hundley H."/>
            <person name="Pangilinan J."/>
            <person name="Johnson J."/>
            <person name="Barry K."/>
            <person name="LaButti K."/>
            <person name="Ng V."/>
            <person name="Ahrendt S."/>
            <person name="Min B."/>
            <person name="Choi I.G."/>
            <person name="Park H."/>
            <person name="Plett J.M."/>
            <person name="Magnuson J."/>
            <person name="Spatafora J.W."/>
            <person name="Nagy L.G."/>
            <person name="Henrissat B."/>
            <person name="Grigoriev I.V."/>
            <person name="Yang Z.L."/>
            <person name="Xu J."/>
            <person name="Martin F.M."/>
        </authorList>
    </citation>
    <scope>NUCLEOTIDE SEQUENCE</scope>
    <source>
        <strain evidence="1">ATCC 28755</strain>
    </source>
</reference>
<gene>
    <name evidence="1" type="ORF">BJ138DRAFT_262175</name>
</gene>
<dbReference type="Proteomes" id="UP000790377">
    <property type="component" value="Unassembled WGS sequence"/>
</dbReference>
<evidence type="ECO:0000313" key="2">
    <source>
        <dbReference type="Proteomes" id="UP000790377"/>
    </source>
</evidence>
<organism evidence="1 2">
    <name type="scientific">Hygrophoropsis aurantiaca</name>
    <dbReference type="NCBI Taxonomy" id="72124"/>
    <lineage>
        <taxon>Eukaryota</taxon>
        <taxon>Fungi</taxon>
        <taxon>Dikarya</taxon>
        <taxon>Basidiomycota</taxon>
        <taxon>Agaricomycotina</taxon>
        <taxon>Agaricomycetes</taxon>
        <taxon>Agaricomycetidae</taxon>
        <taxon>Boletales</taxon>
        <taxon>Coniophorineae</taxon>
        <taxon>Hygrophoropsidaceae</taxon>
        <taxon>Hygrophoropsis</taxon>
    </lineage>
</organism>
<proteinExistence type="predicted"/>
<comment type="caution">
    <text evidence="1">The sequence shown here is derived from an EMBL/GenBank/DDBJ whole genome shotgun (WGS) entry which is preliminary data.</text>
</comment>
<keyword evidence="2" id="KW-1185">Reference proteome</keyword>
<protein>
    <submittedName>
        <fullName evidence="1">Protein-L-isoaspartate O-methyltransferase</fullName>
    </submittedName>
</protein>
<sequence>MAWRCTGRTNTELIANMAQHGIINAERVTTAMAKVDRANYVLSKEAAYQDSPQRIGHGATISAPHMHAHAMEHLLPFLFPGAKVLDVGSGSGYLCAVLHHLVSFNGEAGKVVGIDHIPELVNWSVTNLKKDGLGEALQDKRIEMISGDGRQGYAAGGPYDAIHVGAAAPALPQALVDQLASPGRMFIPVGTVSQQILQVDKDAHGKVTGKELMGVIYVPLTDAETQKRGYY</sequence>
<dbReference type="EMBL" id="MU267775">
    <property type="protein sequence ID" value="KAH7909162.1"/>
    <property type="molecule type" value="Genomic_DNA"/>
</dbReference>
<evidence type="ECO:0000313" key="1">
    <source>
        <dbReference type="EMBL" id="KAH7909162.1"/>
    </source>
</evidence>